<sequence length="311" mass="36288">MAPFSKYVSFLFFNALLLSLQINARESQFFSKVTHDNNNNFKETELANKEVTVNKPEQEPVFTPETESGYGLYGHESGQFPPATPTTYERESEQETSKYTNKDSHNANTRLTDSSYSSNNDNNNNNYYYNKDSYEENRNEIGNTRLTGHSYRSNNNNNNNYYDSKDANGRNQNEFGNTRLTESSYSSSSNNNNYYYNKDANEVNQNELADTKYTEGEYNFEKNQNNNNYQNYHYTNAANYRKNGERQGMSDTRYVEAGKYYFHVPDSPSGVNTKNWNNYKGYFGNNNANSFENNNMERYQNSEEFEDEEEP</sequence>
<proteinExistence type="predicted"/>
<accession>A0ACB9KQ30</accession>
<organism evidence="1 2">
    <name type="scientific">Bauhinia variegata</name>
    <name type="common">Purple orchid tree</name>
    <name type="synonym">Phanera variegata</name>
    <dbReference type="NCBI Taxonomy" id="167791"/>
    <lineage>
        <taxon>Eukaryota</taxon>
        <taxon>Viridiplantae</taxon>
        <taxon>Streptophyta</taxon>
        <taxon>Embryophyta</taxon>
        <taxon>Tracheophyta</taxon>
        <taxon>Spermatophyta</taxon>
        <taxon>Magnoliopsida</taxon>
        <taxon>eudicotyledons</taxon>
        <taxon>Gunneridae</taxon>
        <taxon>Pentapetalae</taxon>
        <taxon>rosids</taxon>
        <taxon>fabids</taxon>
        <taxon>Fabales</taxon>
        <taxon>Fabaceae</taxon>
        <taxon>Cercidoideae</taxon>
        <taxon>Cercideae</taxon>
        <taxon>Bauhiniinae</taxon>
        <taxon>Bauhinia</taxon>
    </lineage>
</organism>
<evidence type="ECO:0000313" key="2">
    <source>
        <dbReference type="Proteomes" id="UP000828941"/>
    </source>
</evidence>
<keyword evidence="2" id="KW-1185">Reference proteome</keyword>
<comment type="caution">
    <text evidence="1">The sequence shown here is derived from an EMBL/GenBank/DDBJ whole genome shotgun (WGS) entry which is preliminary data.</text>
</comment>
<reference evidence="1 2" key="1">
    <citation type="journal article" date="2022" name="DNA Res.">
        <title>Chromosomal-level genome assembly of the orchid tree Bauhinia variegata (Leguminosae; Cercidoideae) supports the allotetraploid origin hypothesis of Bauhinia.</title>
        <authorList>
            <person name="Zhong Y."/>
            <person name="Chen Y."/>
            <person name="Zheng D."/>
            <person name="Pang J."/>
            <person name="Liu Y."/>
            <person name="Luo S."/>
            <person name="Meng S."/>
            <person name="Qian L."/>
            <person name="Wei D."/>
            <person name="Dai S."/>
            <person name="Zhou R."/>
        </authorList>
    </citation>
    <scope>NUCLEOTIDE SEQUENCE [LARGE SCALE GENOMIC DNA]</scope>
    <source>
        <strain evidence="1">BV-YZ2020</strain>
    </source>
</reference>
<dbReference type="EMBL" id="CM039438">
    <property type="protein sequence ID" value="KAI4299425.1"/>
    <property type="molecule type" value="Genomic_DNA"/>
</dbReference>
<gene>
    <name evidence="1" type="ORF">L6164_032889</name>
</gene>
<dbReference type="Proteomes" id="UP000828941">
    <property type="component" value="Chromosome 13"/>
</dbReference>
<protein>
    <submittedName>
        <fullName evidence="1">Uncharacterized protein</fullName>
    </submittedName>
</protein>
<evidence type="ECO:0000313" key="1">
    <source>
        <dbReference type="EMBL" id="KAI4299425.1"/>
    </source>
</evidence>
<name>A0ACB9KQ30_BAUVA</name>